<keyword evidence="2" id="KW-0472">Membrane</keyword>
<dbReference type="InterPro" id="IPR056120">
    <property type="entry name" value="DUF7703"/>
</dbReference>
<evidence type="ECO:0000313" key="5">
    <source>
        <dbReference type="Proteomes" id="UP000766486"/>
    </source>
</evidence>
<dbReference type="Proteomes" id="UP000766486">
    <property type="component" value="Unassembled WGS sequence"/>
</dbReference>
<feature type="transmembrane region" description="Helical" evidence="2">
    <location>
        <begin position="197"/>
        <end position="218"/>
    </location>
</feature>
<dbReference type="PANTHER" id="PTHR37013:SF3">
    <property type="entry name" value="INTEGRAL MEMBRANE PROTEIN (AFU_ORTHOLOGUE AFUA_1G05950)"/>
    <property type="match status" value="1"/>
</dbReference>
<feature type="region of interest" description="Disordered" evidence="1">
    <location>
        <begin position="283"/>
        <end position="318"/>
    </location>
</feature>
<proteinExistence type="predicted"/>
<feature type="domain" description="DUF7703" evidence="3">
    <location>
        <begin position="18"/>
        <end position="252"/>
    </location>
</feature>
<evidence type="ECO:0000259" key="3">
    <source>
        <dbReference type="Pfam" id="PF24802"/>
    </source>
</evidence>
<sequence>MDEDIRTSDGQRVPALDGYILLVFSCIALYNVIELTYIIWITFKRHSGLYFWTFIVATLGILVHAIGFILKAFGPANGVYIYVSLISVGWVAMVSGQSLVLWSRLYLIVHAKFRLKVILWMIIINGIILHIPIIVMLYGANGPNSQQWDRVFGIYEKVQVTGFFLQEVVISLFYIYETTKLSKLRVVRENESRSRFLMQHLIAVHIVIILLDITILGLEYSDKYNIQTSYKAFVYSVKLKLEFNILNKLVEMATGNSKISSGRLKYGPKSVVTGGIKLNETAVRGGAADRSRHDRNSSYGYHAHAYRGDDGNQPTNNSEGVLKLTQEVMITEERRKSVSNSITEATSASQGERSVSRTGFECSSKASSELHLASGGF</sequence>
<feature type="transmembrane region" description="Helical" evidence="2">
    <location>
        <begin position="50"/>
        <end position="73"/>
    </location>
</feature>
<keyword evidence="2" id="KW-0812">Transmembrane</keyword>
<feature type="region of interest" description="Disordered" evidence="1">
    <location>
        <begin position="333"/>
        <end position="365"/>
    </location>
</feature>
<feature type="transmembrane region" description="Helical" evidence="2">
    <location>
        <begin position="117"/>
        <end position="138"/>
    </location>
</feature>
<accession>A0ABY6UIC7</accession>
<protein>
    <recommendedName>
        <fullName evidence="3">DUF7703 domain-containing protein</fullName>
    </recommendedName>
</protein>
<organism evidence="4 5">
    <name type="scientific">Bionectria ochroleuca</name>
    <name type="common">Gliocladium roseum</name>
    <dbReference type="NCBI Taxonomy" id="29856"/>
    <lineage>
        <taxon>Eukaryota</taxon>
        <taxon>Fungi</taxon>
        <taxon>Dikarya</taxon>
        <taxon>Ascomycota</taxon>
        <taxon>Pezizomycotina</taxon>
        <taxon>Sordariomycetes</taxon>
        <taxon>Hypocreomycetidae</taxon>
        <taxon>Hypocreales</taxon>
        <taxon>Bionectriaceae</taxon>
        <taxon>Clonostachys</taxon>
    </lineage>
</organism>
<evidence type="ECO:0000256" key="1">
    <source>
        <dbReference type="SAM" id="MobiDB-lite"/>
    </source>
</evidence>
<feature type="transmembrane region" description="Helical" evidence="2">
    <location>
        <begin position="79"/>
        <end position="105"/>
    </location>
</feature>
<feature type="transmembrane region" description="Helical" evidence="2">
    <location>
        <begin position="20"/>
        <end position="43"/>
    </location>
</feature>
<feature type="compositionally biased region" description="Basic and acidic residues" evidence="1">
    <location>
        <begin position="287"/>
        <end position="296"/>
    </location>
</feature>
<reference evidence="4 5" key="1">
    <citation type="submission" date="2019-06" db="EMBL/GenBank/DDBJ databases">
        <authorList>
            <person name="Broberg M."/>
        </authorList>
    </citation>
    <scope>NUCLEOTIDE SEQUENCE [LARGE SCALE GENOMIC DNA]</scope>
</reference>
<name>A0ABY6UIC7_BIOOC</name>
<keyword evidence="5" id="KW-1185">Reference proteome</keyword>
<evidence type="ECO:0000313" key="4">
    <source>
        <dbReference type="EMBL" id="VUC30997.1"/>
    </source>
</evidence>
<dbReference type="PANTHER" id="PTHR37013">
    <property type="entry name" value="INTEGRAL MEMBRANE PROTEIN (AFU_ORTHOLOGUE AFUA_1G05950)-RELATED"/>
    <property type="match status" value="1"/>
</dbReference>
<dbReference type="EMBL" id="CABFNS010000826">
    <property type="protein sequence ID" value="VUC30997.1"/>
    <property type="molecule type" value="Genomic_DNA"/>
</dbReference>
<feature type="compositionally biased region" description="Polar residues" evidence="1">
    <location>
        <begin position="338"/>
        <end position="357"/>
    </location>
</feature>
<gene>
    <name evidence="4" type="ORF">CLO192961_LOCUS296347</name>
</gene>
<evidence type="ECO:0000256" key="2">
    <source>
        <dbReference type="SAM" id="Phobius"/>
    </source>
</evidence>
<keyword evidence="2" id="KW-1133">Transmembrane helix</keyword>
<feature type="transmembrane region" description="Helical" evidence="2">
    <location>
        <begin position="158"/>
        <end position="176"/>
    </location>
</feature>
<comment type="caution">
    <text evidence="4">The sequence shown here is derived from an EMBL/GenBank/DDBJ whole genome shotgun (WGS) entry which is preliminary data.</text>
</comment>
<dbReference type="Pfam" id="PF24802">
    <property type="entry name" value="DUF7703"/>
    <property type="match status" value="1"/>
</dbReference>